<accession>A0A542BLJ6</accession>
<comment type="caution">
    <text evidence="1">The sequence shown here is derived from an EMBL/GenBank/DDBJ whole genome shotgun (WGS) entry which is preliminary data.</text>
</comment>
<dbReference type="EMBL" id="VISQ01000001">
    <property type="protein sequence ID" value="TVZ68165.1"/>
    <property type="molecule type" value="Genomic_DNA"/>
</dbReference>
<organism evidence="1">
    <name type="scientific">Serratia fonticola</name>
    <dbReference type="NCBI Taxonomy" id="47917"/>
    <lineage>
        <taxon>Bacteria</taxon>
        <taxon>Pseudomonadati</taxon>
        <taxon>Pseudomonadota</taxon>
        <taxon>Gammaproteobacteria</taxon>
        <taxon>Enterobacterales</taxon>
        <taxon>Yersiniaceae</taxon>
        <taxon>Serratia</taxon>
    </lineage>
</organism>
<protein>
    <submittedName>
        <fullName evidence="1">Uncharacterized protein</fullName>
    </submittedName>
</protein>
<reference evidence="1" key="2">
    <citation type="submission" date="2019-08" db="EMBL/GenBank/DDBJ databases">
        <title>Investigation of anaerobic lignin degradation for improved lignocellulosic biofuels.</title>
        <authorList>
            <person name="Deangelis K.PhD."/>
        </authorList>
    </citation>
    <scope>NUCLEOTIDE SEQUENCE [LARGE SCALE GENOMIC DNA]</scope>
    <source>
        <strain evidence="1">128R</strain>
    </source>
</reference>
<proteinExistence type="predicted"/>
<dbReference type="OrthoDB" id="6630600at2"/>
<gene>
    <name evidence="1" type="ORF">FHU10_0589</name>
</gene>
<sequence>MEKLNKELYSILCGQELTGWDSKPILDAMSPYYKNGNEEVKALIIKKVESLKVEPGVEFPTNYEQILKS</sequence>
<dbReference type="AlphaFoldDB" id="A0A542BLJ6"/>
<name>A0A542BLJ6_SERFO</name>
<evidence type="ECO:0000313" key="1">
    <source>
        <dbReference type="EMBL" id="TVZ68165.1"/>
    </source>
</evidence>
<reference evidence="1" key="1">
    <citation type="submission" date="2019-06" db="EMBL/GenBank/DDBJ databases">
        <authorList>
            <person name="Deangelis K."/>
            <person name="Huntemann M."/>
            <person name="Clum A."/>
            <person name="Pillay M."/>
            <person name="Palaniappan K."/>
            <person name="Varghese N."/>
            <person name="Mikhailova N."/>
            <person name="Stamatis D."/>
            <person name="Reddy T."/>
            <person name="Daum C."/>
            <person name="Shapiro N."/>
            <person name="Ivanova N."/>
            <person name="Kyrpides N."/>
            <person name="Woyke T."/>
        </authorList>
    </citation>
    <scope>NUCLEOTIDE SEQUENCE [LARGE SCALE GENOMIC DNA]</scope>
    <source>
        <strain evidence="1">128R</strain>
    </source>
</reference>